<name>A0A9D4RLF9_DREPO</name>
<protein>
    <submittedName>
        <fullName evidence="2">Uncharacterized protein</fullName>
    </submittedName>
</protein>
<evidence type="ECO:0000256" key="1">
    <source>
        <dbReference type="SAM" id="MobiDB-lite"/>
    </source>
</evidence>
<reference evidence="2" key="2">
    <citation type="submission" date="2020-11" db="EMBL/GenBank/DDBJ databases">
        <authorList>
            <person name="McCartney M.A."/>
            <person name="Auch B."/>
            <person name="Kono T."/>
            <person name="Mallez S."/>
            <person name="Becker A."/>
            <person name="Gohl D.M."/>
            <person name="Silverstein K.A.T."/>
            <person name="Koren S."/>
            <person name="Bechman K.B."/>
            <person name="Herman A."/>
            <person name="Abrahante J.E."/>
            <person name="Garbe J."/>
        </authorList>
    </citation>
    <scope>NUCLEOTIDE SEQUENCE</scope>
    <source>
        <strain evidence="2">Duluth1</strain>
        <tissue evidence="2">Whole animal</tissue>
    </source>
</reference>
<keyword evidence="3" id="KW-1185">Reference proteome</keyword>
<feature type="region of interest" description="Disordered" evidence="1">
    <location>
        <begin position="1"/>
        <end position="50"/>
    </location>
</feature>
<dbReference type="Proteomes" id="UP000828390">
    <property type="component" value="Unassembled WGS sequence"/>
</dbReference>
<gene>
    <name evidence="2" type="ORF">DPMN_033758</name>
</gene>
<sequence>MLQMSMGPGLPGQPRPMGGPSPGMPPRGIPDPRLPPPGMRPGMSTATGNL</sequence>
<feature type="compositionally biased region" description="Pro residues" evidence="1">
    <location>
        <begin position="11"/>
        <end position="39"/>
    </location>
</feature>
<organism evidence="2 3">
    <name type="scientific">Dreissena polymorpha</name>
    <name type="common">Zebra mussel</name>
    <name type="synonym">Mytilus polymorpha</name>
    <dbReference type="NCBI Taxonomy" id="45954"/>
    <lineage>
        <taxon>Eukaryota</taxon>
        <taxon>Metazoa</taxon>
        <taxon>Spiralia</taxon>
        <taxon>Lophotrochozoa</taxon>
        <taxon>Mollusca</taxon>
        <taxon>Bivalvia</taxon>
        <taxon>Autobranchia</taxon>
        <taxon>Heteroconchia</taxon>
        <taxon>Euheterodonta</taxon>
        <taxon>Imparidentia</taxon>
        <taxon>Neoheterodontei</taxon>
        <taxon>Myida</taxon>
        <taxon>Dreissenoidea</taxon>
        <taxon>Dreissenidae</taxon>
        <taxon>Dreissena</taxon>
    </lineage>
</organism>
<proteinExistence type="predicted"/>
<accession>A0A9D4RLF9</accession>
<dbReference type="EMBL" id="JAIWYP010000002">
    <property type="protein sequence ID" value="KAH3870570.1"/>
    <property type="molecule type" value="Genomic_DNA"/>
</dbReference>
<evidence type="ECO:0000313" key="2">
    <source>
        <dbReference type="EMBL" id="KAH3870570.1"/>
    </source>
</evidence>
<evidence type="ECO:0000313" key="3">
    <source>
        <dbReference type="Proteomes" id="UP000828390"/>
    </source>
</evidence>
<reference evidence="2" key="1">
    <citation type="journal article" date="2019" name="bioRxiv">
        <title>The Genome of the Zebra Mussel, Dreissena polymorpha: A Resource for Invasive Species Research.</title>
        <authorList>
            <person name="McCartney M.A."/>
            <person name="Auch B."/>
            <person name="Kono T."/>
            <person name="Mallez S."/>
            <person name="Zhang Y."/>
            <person name="Obille A."/>
            <person name="Becker A."/>
            <person name="Abrahante J.E."/>
            <person name="Garbe J."/>
            <person name="Badalamenti J.P."/>
            <person name="Herman A."/>
            <person name="Mangelson H."/>
            <person name="Liachko I."/>
            <person name="Sullivan S."/>
            <person name="Sone E.D."/>
            <person name="Koren S."/>
            <person name="Silverstein K.A.T."/>
            <person name="Beckman K.B."/>
            <person name="Gohl D.M."/>
        </authorList>
    </citation>
    <scope>NUCLEOTIDE SEQUENCE</scope>
    <source>
        <strain evidence="2">Duluth1</strain>
        <tissue evidence="2">Whole animal</tissue>
    </source>
</reference>
<dbReference type="AlphaFoldDB" id="A0A9D4RLF9"/>
<comment type="caution">
    <text evidence="2">The sequence shown here is derived from an EMBL/GenBank/DDBJ whole genome shotgun (WGS) entry which is preliminary data.</text>
</comment>